<reference evidence="1" key="1">
    <citation type="submission" date="2020-06" db="EMBL/GenBank/DDBJ databases">
        <authorList>
            <consortium name="Plant Systems Biology data submission"/>
        </authorList>
    </citation>
    <scope>NUCLEOTIDE SEQUENCE</scope>
    <source>
        <strain evidence="1">D6</strain>
    </source>
</reference>
<name>A0A9N8DTK4_9STRA</name>
<dbReference type="EMBL" id="CAICTM010000268">
    <property type="protein sequence ID" value="CAB9506506.1"/>
    <property type="molecule type" value="Genomic_DNA"/>
</dbReference>
<evidence type="ECO:0000313" key="1">
    <source>
        <dbReference type="EMBL" id="CAB9506506.1"/>
    </source>
</evidence>
<dbReference type="Proteomes" id="UP001153069">
    <property type="component" value="Unassembled WGS sequence"/>
</dbReference>
<dbReference type="SUPFAM" id="SSF52087">
    <property type="entry name" value="CRAL/TRIO domain"/>
    <property type="match status" value="1"/>
</dbReference>
<accession>A0A9N8DTK4</accession>
<comment type="caution">
    <text evidence="1">The sequence shown here is derived from an EMBL/GenBank/DDBJ whole genome shotgun (WGS) entry which is preliminary data.</text>
</comment>
<gene>
    <name evidence="1" type="ORF">SEMRO_269_G103960.1</name>
</gene>
<dbReference type="AlphaFoldDB" id="A0A9N8DTK4"/>
<keyword evidence="2" id="KW-1185">Reference proteome</keyword>
<proteinExistence type="predicted"/>
<organism evidence="1 2">
    <name type="scientific">Seminavis robusta</name>
    <dbReference type="NCBI Taxonomy" id="568900"/>
    <lineage>
        <taxon>Eukaryota</taxon>
        <taxon>Sar</taxon>
        <taxon>Stramenopiles</taxon>
        <taxon>Ochrophyta</taxon>
        <taxon>Bacillariophyta</taxon>
        <taxon>Bacillariophyceae</taxon>
        <taxon>Bacillariophycidae</taxon>
        <taxon>Naviculales</taxon>
        <taxon>Naviculaceae</taxon>
        <taxon>Seminavis</taxon>
    </lineage>
</organism>
<protein>
    <submittedName>
        <fullName evidence="1">Uncharacterized protein</fullName>
    </submittedName>
</protein>
<evidence type="ECO:0000313" key="2">
    <source>
        <dbReference type="Proteomes" id="UP001153069"/>
    </source>
</evidence>
<sequence>MGFSFNPHDGNVELVMDFTKMGKKAWRKPENVAAKIRGCYYICHATFPSFESIRVGNVHIFECAGYDWKMDMADLKMFGKISDESHGSFPSHIQQTRFFNTPSMLNIVVSMARRLVPDELSGGWKVGCQFAGGRLDQFYMLPDKAAASQRTYAKLCEALKIRYECERRFSLDDD</sequence>
<dbReference type="InterPro" id="IPR036865">
    <property type="entry name" value="CRAL-TRIO_dom_sf"/>
</dbReference>